<dbReference type="RefSeq" id="WP_090657233.1">
    <property type="nucleotide sequence ID" value="NZ_FOIA01000007.1"/>
</dbReference>
<dbReference type="PANTHER" id="PTHR10357">
    <property type="entry name" value="ALPHA-AMYLASE FAMILY MEMBER"/>
    <property type="match status" value="1"/>
</dbReference>
<dbReference type="InterPro" id="IPR006047">
    <property type="entry name" value="GH13_cat_dom"/>
</dbReference>
<dbReference type="SMART" id="SM00642">
    <property type="entry name" value="Aamy"/>
    <property type="match status" value="1"/>
</dbReference>
<dbReference type="EMBL" id="FOIA01000007">
    <property type="protein sequence ID" value="SES94535.1"/>
    <property type="molecule type" value="Genomic_DNA"/>
</dbReference>
<feature type="domain" description="Glycosyl hydrolase family 13 catalytic" evidence="1">
    <location>
        <begin position="9"/>
        <end position="520"/>
    </location>
</feature>
<evidence type="ECO:0000313" key="2">
    <source>
        <dbReference type="EMBL" id="SES94535.1"/>
    </source>
</evidence>
<dbReference type="Proteomes" id="UP000199345">
    <property type="component" value="Unassembled WGS sequence"/>
</dbReference>
<dbReference type="AlphaFoldDB" id="A0A1I0AJM3"/>
<accession>A0A1I0AJM3</accession>
<dbReference type="GO" id="GO:0030980">
    <property type="term" value="P:alpha-glucan catabolic process"/>
    <property type="evidence" value="ECO:0007669"/>
    <property type="project" value="TreeGrafter"/>
</dbReference>
<dbReference type="GO" id="GO:0047470">
    <property type="term" value="F:(1,4)-alpha-D-glucan 1-alpha-D-glucosylmutase activity"/>
    <property type="evidence" value="ECO:0007669"/>
    <property type="project" value="TreeGrafter"/>
</dbReference>
<dbReference type="CDD" id="cd11336">
    <property type="entry name" value="AmyAc_MTSase"/>
    <property type="match status" value="1"/>
</dbReference>
<dbReference type="OrthoDB" id="9761577at2"/>
<evidence type="ECO:0000259" key="1">
    <source>
        <dbReference type="SMART" id="SM00642"/>
    </source>
</evidence>
<dbReference type="PANTHER" id="PTHR10357:SF216">
    <property type="entry name" value="MALTOOLIGOSYL TREHALOSE SYNTHASE-RELATED"/>
    <property type="match status" value="1"/>
</dbReference>
<keyword evidence="3" id="KW-1185">Reference proteome</keyword>
<dbReference type="GO" id="GO:0005992">
    <property type="term" value="P:trehalose biosynthetic process"/>
    <property type="evidence" value="ECO:0007669"/>
    <property type="project" value="TreeGrafter"/>
</dbReference>
<evidence type="ECO:0000313" key="3">
    <source>
        <dbReference type="Proteomes" id="UP000199345"/>
    </source>
</evidence>
<dbReference type="InterPro" id="IPR017853">
    <property type="entry name" value="GH"/>
</dbReference>
<name>A0A1I0AJM3_9PROT</name>
<organism evidence="2 3">
    <name type="scientific">Nitrosomonas marina</name>
    <dbReference type="NCBI Taxonomy" id="917"/>
    <lineage>
        <taxon>Bacteria</taxon>
        <taxon>Pseudomonadati</taxon>
        <taxon>Pseudomonadota</taxon>
        <taxon>Betaproteobacteria</taxon>
        <taxon>Nitrosomonadales</taxon>
        <taxon>Nitrosomonadaceae</taxon>
        <taxon>Nitrosomonas</taxon>
    </lineage>
</organism>
<dbReference type="Gene3D" id="3.20.20.80">
    <property type="entry name" value="Glycosidases"/>
    <property type="match status" value="3"/>
</dbReference>
<proteinExistence type="predicted"/>
<dbReference type="SUPFAM" id="SSF51445">
    <property type="entry name" value="(Trans)glycosidases"/>
    <property type="match status" value="1"/>
</dbReference>
<dbReference type="NCBIfam" id="TIGR02401">
    <property type="entry name" value="trehalose_TreY"/>
    <property type="match status" value="1"/>
</dbReference>
<gene>
    <name evidence="2" type="ORF">SAMN05216326_10787</name>
</gene>
<dbReference type="Gene3D" id="3.30.1590.10">
    <property type="entry name" value="Maltooligosyl trehalose synthase, domain 2"/>
    <property type="match status" value="1"/>
</dbReference>
<dbReference type="Pfam" id="PF00128">
    <property type="entry name" value="Alpha-amylase"/>
    <property type="match status" value="1"/>
</dbReference>
<protein>
    <submittedName>
        <fullName evidence="2">Maltooligosyl trehalose synthase</fullName>
    </submittedName>
</protein>
<sequence length="975" mass="112231">MNPSSAPSSTYRLQFNRGFTFADAADMIAYLHALGISHVYASPFLKARTGSLHGYNIVDHNALNPEIGTKADFDAYIERLHHYGMGQIVDIVPNHMGVGGDDNNWWLDVLENGEASVYADFFDIDWHPANPALSNKVLLPFLGDHYGSVLENGELKLVFDSKNGTFNVRYYEHLFPIDPLTYPFILGMHIDRLTQHSDRNQRLFEALTVVIAACKSLPGRNDLSDSLRKYRHQSAMACKHHLVELYSKHPEAHTYIQANLDVFNGDVKQPGSFDRLHQLLETQAYRLSYWKVATEEINYRRFFDINELAALRMENSEVFDVTHQLILQMVHDGQINGLRVDHPDGLSDPCAYYHQLQQLVRKQAGTQSESDDAFFGLWIEKILANFEHLPSDWPVSGTTGYDSAFLLNGIFVRQQSERQVNRIYSRFIGLNLEYESLLYDRKKLITHRMLSSELTVLANLLSHIAQTNRRTRDFTYQALRDALGEVVACFPVYRTYITATQISEEDLRYVQWAIAQAKKHNPATDILIFDFIGQLLTLTHLDAYRNSMRRKVVQFVLKFQQYTSPVMAKGLEDTTFYIYNRLTSLNDVGFNPCAFGISVAAFHQANKQRLMHWPQAMVTTSTHDSKRSEDVRARINVLSEMPDEWQRRLNRWSRLNRHKKRLINHESAPSRNDEYLIYQTLIGVWPLQTGHLFEDTDALESLRKRIEDYMLKAIREAKVHTSWINPNEEYEEAIRSFVSALLYTNPEHNAFLADFLPFQQRVARFGLFNSLSQTLMKLTIPGIPDIYQGNELWMFNLVDPDNRQPVDYRERNRLLSSLVKESEACTDLSVFARQLLEQIGNGHAKLYLTWKSLKLRHRYQQLFRHGSYTGLTAQGPRADHICAFARCHEGETIIAVAAREFVPLVTEENDLPIGGSIWHDTFVELPANQSEIQTYRNVFTGERVTSTRIDDQFFLSAAEVFSSFSVGLLVEEPAK</sequence>
<dbReference type="InterPro" id="IPR012767">
    <property type="entry name" value="Trehalose_TreY"/>
</dbReference>
<reference evidence="3" key="1">
    <citation type="submission" date="2016-10" db="EMBL/GenBank/DDBJ databases">
        <authorList>
            <person name="Varghese N."/>
            <person name="Submissions S."/>
        </authorList>
    </citation>
    <scope>NUCLEOTIDE SEQUENCE [LARGE SCALE GENOMIC DNA]</scope>
    <source>
        <strain evidence="3">Nm71</strain>
    </source>
</reference>